<dbReference type="RefSeq" id="WP_123927485.1">
    <property type="nucleotide sequence ID" value="NZ_JBPSDP010000004.1"/>
</dbReference>
<sequence>MSTGRNTTIRDRHRKIIARGKPPCGICHQPIDYDITDHLDPAAYVVDHIVPINAGGPDTLDNKQAAHRGCNRTKSDHLPEELTPAGGARVFETTRTW</sequence>
<evidence type="ECO:0000313" key="2">
    <source>
        <dbReference type="EMBL" id="RPA64909.1"/>
    </source>
</evidence>
<organism evidence="2 3">
    <name type="scientific">Gordonia oryzae</name>
    <dbReference type="NCBI Taxonomy" id="2487349"/>
    <lineage>
        <taxon>Bacteria</taxon>
        <taxon>Bacillati</taxon>
        <taxon>Actinomycetota</taxon>
        <taxon>Actinomycetes</taxon>
        <taxon>Mycobacteriales</taxon>
        <taxon>Gordoniaceae</taxon>
        <taxon>Gordonia</taxon>
    </lineage>
</organism>
<proteinExistence type="predicted"/>
<evidence type="ECO:0000259" key="1">
    <source>
        <dbReference type="SMART" id="SM00507"/>
    </source>
</evidence>
<dbReference type="GO" id="GO:0004519">
    <property type="term" value="F:endonuclease activity"/>
    <property type="evidence" value="ECO:0007669"/>
    <property type="project" value="UniProtKB-KW"/>
</dbReference>
<name>A0A3N4GPS4_9ACTN</name>
<dbReference type="GO" id="GO:0008270">
    <property type="term" value="F:zinc ion binding"/>
    <property type="evidence" value="ECO:0007669"/>
    <property type="project" value="InterPro"/>
</dbReference>
<keyword evidence="2" id="KW-0255">Endonuclease</keyword>
<dbReference type="Gene3D" id="1.10.30.50">
    <property type="match status" value="1"/>
</dbReference>
<keyword evidence="3" id="KW-1185">Reference proteome</keyword>
<dbReference type="EMBL" id="RKMH01000004">
    <property type="protein sequence ID" value="RPA64909.1"/>
    <property type="molecule type" value="Genomic_DNA"/>
</dbReference>
<comment type="caution">
    <text evidence="2">The sequence shown here is derived from an EMBL/GenBank/DDBJ whole genome shotgun (WGS) entry which is preliminary data.</text>
</comment>
<dbReference type="Pfam" id="PF01844">
    <property type="entry name" value="HNH"/>
    <property type="match status" value="1"/>
</dbReference>
<gene>
    <name evidence="2" type="ORF">EF294_07445</name>
</gene>
<dbReference type="GO" id="GO:0003676">
    <property type="term" value="F:nucleic acid binding"/>
    <property type="evidence" value="ECO:0007669"/>
    <property type="project" value="InterPro"/>
</dbReference>
<dbReference type="AlphaFoldDB" id="A0A3N4GPS4"/>
<dbReference type="SMART" id="SM00507">
    <property type="entry name" value="HNHc"/>
    <property type="match status" value="1"/>
</dbReference>
<dbReference type="Proteomes" id="UP000267536">
    <property type="component" value="Unassembled WGS sequence"/>
</dbReference>
<keyword evidence="2" id="KW-0378">Hydrolase</keyword>
<reference evidence="2 3" key="1">
    <citation type="submission" date="2018-11" db="EMBL/GenBank/DDBJ databases">
        <title>Draft genome sequence of Gordonia sp. RS15-1S isolated from rice stems.</title>
        <authorList>
            <person name="Muangham S."/>
        </authorList>
    </citation>
    <scope>NUCLEOTIDE SEQUENCE [LARGE SCALE GENOMIC DNA]</scope>
    <source>
        <strain evidence="2 3">RS15-1S</strain>
    </source>
</reference>
<feature type="domain" description="HNH nuclease" evidence="1">
    <location>
        <begin position="11"/>
        <end position="72"/>
    </location>
</feature>
<protein>
    <submittedName>
        <fullName evidence="2">HNH endonuclease</fullName>
    </submittedName>
</protein>
<dbReference type="OrthoDB" id="4380699at2"/>
<dbReference type="InterPro" id="IPR002711">
    <property type="entry name" value="HNH"/>
</dbReference>
<dbReference type="InterPro" id="IPR003615">
    <property type="entry name" value="HNH_nuc"/>
</dbReference>
<evidence type="ECO:0000313" key="3">
    <source>
        <dbReference type="Proteomes" id="UP000267536"/>
    </source>
</evidence>
<dbReference type="CDD" id="cd00085">
    <property type="entry name" value="HNHc"/>
    <property type="match status" value="1"/>
</dbReference>
<keyword evidence="2" id="KW-0540">Nuclease</keyword>
<accession>A0A3N4GPS4</accession>